<dbReference type="Proteomes" id="UP001648503">
    <property type="component" value="Unassembled WGS sequence"/>
</dbReference>
<keyword evidence="2" id="KW-0378">Hydrolase</keyword>
<evidence type="ECO:0000256" key="5">
    <source>
        <dbReference type="SAM" id="SignalP"/>
    </source>
</evidence>
<protein>
    <recommendedName>
        <fullName evidence="6">NodB homology domain-containing protein</fullName>
    </recommendedName>
</protein>
<keyword evidence="4" id="KW-0812">Transmembrane</keyword>
<proteinExistence type="predicted"/>
<organism evidence="7 8">
    <name type="scientific">Batrachochytrium salamandrivorans</name>
    <dbReference type="NCBI Taxonomy" id="1357716"/>
    <lineage>
        <taxon>Eukaryota</taxon>
        <taxon>Fungi</taxon>
        <taxon>Fungi incertae sedis</taxon>
        <taxon>Chytridiomycota</taxon>
        <taxon>Chytridiomycota incertae sedis</taxon>
        <taxon>Chytridiomycetes</taxon>
        <taxon>Rhizophydiales</taxon>
        <taxon>Rhizophydiales incertae sedis</taxon>
        <taxon>Batrachochytrium</taxon>
    </lineage>
</organism>
<evidence type="ECO:0000256" key="3">
    <source>
        <dbReference type="SAM" id="MobiDB-lite"/>
    </source>
</evidence>
<dbReference type="Pfam" id="PF01522">
    <property type="entry name" value="Polysacc_deac_1"/>
    <property type="match status" value="1"/>
</dbReference>
<feature type="signal peptide" evidence="5">
    <location>
        <begin position="1"/>
        <end position="25"/>
    </location>
</feature>
<keyword evidence="4" id="KW-0472">Membrane</keyword>
<feature type="compositionally biased region" description="Low complexity" evidence="3">
    <location>
        <begin position="287"/>
        <end position="319"/>
    </location>
</feature>
<feature type="transmembrane region" description="Helical" evidence="4">
    <location>
        <begin position="325"/>
        <end position="345"/>
    </location>
</feature>
<dbReference type="Gene3D" id="3.20.20.370">
    <property type="entry name" value="Glycoside hydrolase/deacetylase"/>
    <property type="match status" value="1"/>
</dbReference>
<evidence type="ECO:0000256" key="4">
    <source>
        <dbReference type="SAM" id="Phobius"/>
    </source>
</evidence>
<dbReference type="SUPFAM" id="SSF88713">
    <property type="entry name" value="Glycoside hydrolase/deacetylase"/>
    <property type="match status" value="1"/>
</dbReference>
<dbReference type="InterPro" id="IPR002509">
    <property type="entry name" value="NODB_dom"/>
</dbReference>
<evidence type="ECO:0000256" key="1">
    <source>
        <dbReference type="ARBA" id="ARBA00022723"/>
    </source>
</evidence>
<dbReference type="PANTHER" id="PTHR10587:SF133">
    <property type="entry name" value="CHITIN DEACETYLASE 1-RELATED"/>
    <property type="match status" value="1"/>
</dbReference>
<feature type="chain" id="PRO_5047244942" description="NodB homology domain-containing protein" evidence="5">
    <location>
        <begin position="26"/>
        <end position="346"/>
    </location>
</feature>
<evidence type="ECO:0000259" key="6">
    <source>
        <dbReference type="PROSITE" id="PS51677"/>
    </source>
</evidence>
<dbReference type="InterPro" id="IPR050248">
    <property type="entry name" value="Polysacc_deacetylase_ArnD"/>
</dbReference>
<keyword evidence="8" id="KW-1185">Reference proteome</keyword>
<feature type="domain" description="NodB homology" evidence="6">
    <location>
        <begin position="81"/>
        <end position="259"/>
    </location>
</feature>
<keyword evidence="1" id="KW-0479">Metal-binding</keyword>
<evidence type="ECO:0000313" key="7">
    <source>
        <dbReference type="EMBL" id="KAH6590420.1"/>
    </source>
</evidence>
<comment type="caution">
    <text evidence="7">The sequence shown here is derived from an EMBL/GenBank/DDBJ whole genome shotgun (WGS) entry which is preliminary data.</text>
</comment>
<dbReference type="EMBL" id="JAFCIX010000433">
    <property type="protein sequence ID" value="KAH6590420.1"/>
    <property type="molecule type" value="Genomic_DNA"/>
</dbReference>
<reference evidence="7 8" key="1">
    <citation type="submission" date="2021-02" db="EMBL/GenBank/DDBJ databases">
        <title>Variation within the Batrachochytrium salamandrivorans European outbreak.</title>
        <authorList>
            <person name="Kelly M."/>
            <person name="Pasmans F."/>
            <person name="Shea T.P."/>
            <person name="Munoz J.F."/>
            <person name="Carranza S."/>
            <person name="Cuomo C.A."/>
            <person name="Martel A."/>
        </authorList>
    </citation>
    <scope>NUCLEOTIDE SEQUENCE [LARGE SCALE GENOMIC DNA]</scope>
    <source>
        <strain evidence="7 8">AMFP18/2</strain>
    </source>
</reference>
<gene>
    <name evidence="7" type="ORF">BASA50_009395</name>
</gene>
<sequence>MIHHLSSIVVCTYGLISVVVQPIAAAKPDATRYPIKFDLAPSNTTWNTLFLTGDIPNLPVTSGPSLSPNFTKEVTRCNNDNDWGLTFDDGPTENTQIVLDALAANNVKATFFVIGSRVLDGWEYLKAVHDAGHQIGIHTWSHRSLTTLTNDQIVAELVWTAAIIKEVVGVTPIYFRPPYDDMDDRVRAIVKNMGLTAVVWSFASGDTDGRTDVAERMAARANSAVRNGTISLMHDFSLPYAIQAPGAIDAVRQAGFNIQTVASCLESSAAYNESIWKKLSMPSVTHANTTSVPTTSSTTTGTTGSATPNNNGASKSANGSRSGHISVATMFTTVALTFGLAAALIQ</sequence>
<dbReference type="PROSITE" id="PS51677">
    <property type="entry name" value="NODB"/>
    <property type="match status" value="1"/>
</dbReference>
<evidence type="ECO:0000256" key="2">
    <source>
        <dbReference type="ARBA" id="ARBA00022801"/>
    </source>
</evidence>
<name>A0ABQ8F4G5_9FUNG</name>
<dbReference type="PANTHER" id="PTHR10587">
    <property type="entry name" value="GLYCOSYL TRANSFERASE-RELATED"/>
    <property type="match status" value="1"/>
</dbReference>
<accession>A0ABQ8F4G5</accession>
<keyword evidence="5" id="KW-0732">Signal</keyword>
<dbReference type="InterPro" id="IPR011330">
    <property type="entry name" value="Glyco_hydro/deAcase_b/a-brl"/>
</dbReference>
<keyword evidence="4" id="KW-1133">Transmembrane helix</keyword>
<feature type="region of interest" description="Disordered" evidence="3">
    <location>
        <begin position="286"/>
        <end position="319"/>
    </location>
</feature>
<evidence type="ECO:0000313" key="8">
    <source>
        <dbReference type="Proteomes" id="UP001648503"/>
    </source>
</evidence>